<name>A0A200R481_MACCD</name>
<keyword evidence="6" id="KW-0812">Transmembrane</keyword>
<evidence type="ECO:0000256" key="5">
    <source>
        <dbReference type="SAM" id="MobiDB-lite"/>
    </source>
</evidence>
<comment type="similarity">
    <text evidence="1">Belongs to the plant LTP family.</text>
</comment>
<dbReference type="InterPro" id="IPR043325">
    <property type="entry name" value="LTSS"/>
</dbReference>
<dbReference type="Gene3D" id="1.10.110.10">
    <property type="entry name" value="Plant lipid-transfer and hydrophobic proteins"/>
    <property type="match status" value="1"/>
</dbReference>
<evidence type="ECO:0000256" key="4">
    <source>
        <dbReference type="ARBA" id="ARBA00023180"/>
    </source>
</evidence>
<dbReference type="SUPFAM" id="SSF47699">
    <property type="entry name" value="Bifunctional inhibitor/lipid-transfer protein/seed storage 2S albumin"/>
    <property type="match status" value="1"/>
</dbReference>
<keyword evidence="2 7" id="KW-0732">Signal</keyword>
<dbReference type="AlphaFoldDB" id="A0A200R481"/>
<evidence type="ECO:0000313" key="10">
    <source>
        <dbReference type="Proteomes" id="UP000195402"/>
    </source>
</evidence>
<reference evidence="9 10" key="1">
    <citation type="journal article" date="2017" name="Mol. Plant">
        <title>The Genome of Medicinal Plant Macleaya cordata Provides New Insights into Benzylisoquinoline Alkaloids Metabolism.</title>
        <authorList>
            <person name="Liu X."/>
            <person name="Liu Y."/>
            <person name="Huang P."/>
            <person name="Ma Y."/>
            <person name="Qing Z."/>
            <person name="Tang Q."/>
            <person name="Cao H."/>
            <person name="Cheng P."/>
            <person name="Zheng Y."/>
            <person name="Yuan Z."/>
            <person name="Zhou Y."/>
            <person name="Liu J."/>
            <person name="Tang Z."/>
            <person name="Zhuo Y."/>
            <person name="Zhang Y."/>
            <person name="Yu L."/>
            <person name="Huang J."/>
            <person name="Yang P."/>
            <person name="Peng Q."/>
            <person name="Zhang J."/>
            <person name="Jiang W."/>
            <person name="Zhang Z."/>
            <person name="Lin K."/>
            <person name="Ro D.K."/>
            <person name="Chen X."/>
            <person name="Xiong X."/>
            <person name="Shang Y."/>
            <person name="Huang S."/>
            <person name="Zeng J."/>
        </authorList>
    </citation>
    <scope>NUCLEOTIDE SEQUENCE [LARGE SCALE GENOMIC DNA]</scope>
    <source>
        <strain evidence="10">cv. BLH2017</strain>
        <tissue evidence="9">Root</tissue>
    </source>
</reference>
<dbReference type="STRING" id="56857.A0A200R481"/>
<keyword evidence="6" id="KW-1133">Transmembrane helix</keyword>
<gene>
    <name evidence="9" type="ORF">BVC80_1837g311</name>
</gene>
<feature type="compositionally biased region" description="Low complexity" evidence="5">
    <location>
        <begin position="145"/>
        <end position="161"/>
    </location>
</feature>
<keyword evidence="4" id="KW-0325">Glycoprotein</keyword>
<comment type="caution">
    <text evidence="9">The sequence shown here is derived from an EMBL/GenBank/DDBJ whole genome shotgun (WGS) entry which is preliminary data.</text>
</comment>
<sequence length="208" mass="22038">MRTTRQQTDLVVLIVFITICSVFFCSSAAPSSAPSSSPSVEDKCKKEFSKVGVCLDYATGKAKVPSQECCTTVDDIKKRDAVCLCYVIQQVHEGEATLKQLGVQEAKLLQLPGACKLTNINISTDCPKLLNISSTSPDYAIFSNSSSSAPSSSHPTADDASLPNKSDSSSASNIEFFVHGRPHIAGPTITITVAILIFISVLFPSSGA</sequence>
<dbReference type="Proteomes" id="UP000195402">
    <property type="component" value="Unassembled WGS sequence"/>
</dbReference>
<evidence type="ECO:0000256" key="7">
    <source>
        <dbReference type="SAM" id="SignalP"/>
    </source>
</evidence>
<evidence type="ECO:0000313" key="9">
    <source>
        <dbReference type="EMBL" id="OVA17488.1"/>
    </source>
</evidence>
<dbReference type="OrthoDB" id="1882492at2759"/>
<evidence type="ECO:0000256" key="6">
    <source>
        <dbReference type="SAM" id="Phobius"/>
    </source>
</evidence>
<dbReference type="PANTHER" id="PTHR33044">
    <property type="entry name" value="BIFUNCTIONAL INHIBITOR/LIPID-TRANSFER PROTEIN/SEED STORAGE 2S ALBUMIN SUPERFAMILY PROTEIN-RELATED"/>
    <property type="match status" value="1"/>
</dbReference>
<feature type="chain" id="PRO_5012555333" evidence="7">
    <location>
        <begin position="29"/>
        <end position="208"/>
    </location>
</feature>
<dbReference type="Pfam" id="PF14368">
    <property type="entry name" value="LTP_2"/>
    <property type="match status" value="1"/>
</dbReference>
<organism evidence="9 10">
    <name type="scientific">Macleaya cordata</name>
    <name type="common">Five-seeded plume-poppy</name>
    <name type="synonym">Bocconia cordata</name>
    <dbReference type="NCBI Taxonomy" id="56857"/>
    <lineage>
        <taxon>Eukaryota</taxon>
        <taxon>Viridiplantae</taxon>
        <taxon>Streptophyta</taxon>
        <taxon>Embryophyta</taxon>
        <taxon>Tracheophyta</taxon>
        <taxon>Spermatophyta</taxon>
        <taxon>Magnoliopsida</taxon>
        <taxon>Ranunculales</taxon>
        <taxon>Papaveraceae</taxon>
        <taxon>Papaveroideae</taxon>
        <taxon>Macleaya</taxon>
    </lineage>
</organism>
<dbReference type="OMA" id="IIVLINY"/>
<feature type="transmembrane region" description="Helical" evidence="6">
    <location>
        <begin position="184"/>
        <end position="203"/>
    </location>
</feature>
<feature type="region of interest" description="Disordered" evidence="5">
    <location>
        <begin position="145"/>
        <end position="166"/>
    </location>
</feature>
<accession>A0A200R481</accession>
<evidence type="ECO:0000256" key="3">
    <source>
        <dbReference type="ARBA" id="ARBA00023157"/>
    </source>
</evidence>
<dbReference type="CDD" id="cd00010">
    <property type="entry name" value="AAI_LTSS"/>
    <property type="match status" value="1"/>
</dbReference>
<dbReference type="FunCoup" id="A0A200R481">
    <property type="interactions" value="219"/>
</dbReference>
<dbReference type="InterPro" id="IPR036312">
    <property type="entry name" value="Bifun_inhib/LTP/seed_sf"/>
</dbReference>
<dbReference type="EMBL" id="MVGT01000438">
    <property type="protein sequence ID" value="OVA17488.1"/>
    <property type="molecule type" value="Genomic_DNA"/>
</dbReference>
<dbReference type="SMART" id="SM00499">
    <property type="entry name" value="AAI"/>
    <property type="match status" value="1"/>
</dbReference>
<evidence type="ECO:0000259" key="8">
    <source>
        <dbReference type="SMART" id="SM00499"/>
    </source>
</evidence>
<dbReference type="InterPro" id="IPR016140">
    <property type="entry name" value="Bifunc_inhib/LTP/seed_store"/>
</dbReference>
<dbReference type="InParanoid" id="A0A200R481"/>
<feature type="signal peptide" evidence="7">
    <location>
        <begin position="1"/>
        <end position="28"/>
    </location>
</feature>
<keyword evidence="3" id="KW-1015">Disulfide bond</keyword>
<keyword evidence="10" id="KW-1185">Reference proteome</keyword>
<protein>
    <submittedName>
        <fullName evidence="9">Bifunctional inhibitor/plant lipid transfer protein/seed storage helical domain</fullName>
    </submittedName>
</protein>
<evidence type="ECO:0000256" key="2">
    <source>
        <dbReference type="ARBA" id="ARBA00022729"/>
    </source>
</evidence>
<feature type="domain" description="Bifunctional inhibitor/plant lipid transfer protein/seed storage helical" evidence="8">
    <location>
        <begin position="20"/>
        <end position="126"/>
    </location>
</feature>
<evidence type="ECO:0000256" key="1">
    <source>
        <dbReference type="ARBA" id="ARBA00009748"/>
    </source>
</evidence>
<keyword evidence="6" id="KW-0472">Membrane</keyword>
<proteinExistence type="inferred from homology"/>